<organism evidence="1 2">
    <name type="scientific">Exilibacterium tricleocarpae</name>
    <dbReference type="NCBI Taxonomy" id="2591008"/>
    <lineage>
        <taxon>Bacteria</taxon>
        <taxon>Pseudomonadati</taxon>
        <taxon>Pseudomonadota</taxon>
        <taxon>Gammaproteobacteria</taxon>
        <taxon>Cellvibrionales</taxon>
        <taxon>Cellvibrionaceae</taxon>
        <taxon>Exilibacterium</taxon>
    </lineage>
</organism>
<dbReference type="AlphaFoldDB" id="A0A545TVS8"/>
<dbReference type="EMBL" id="VHSG01000008">
    <property type="protein sequence ID" value="TQV81329.1"/>
    <property type="molecule type" value="Genomic_DNA"/>
</dbReference>
<evidence type="ECO:0000313" key="1">
    <source>
        <dbReference type="EMBL" id="TQV81329.1"/>
    </source>
</evidence>
<evidence type="ECO:0008006" key="3">
    <source>
        <dbReference type="Google" id="ProtNLM"/>
    </source>
</evidence>
<keyword evidence="2" id="KW-1185">Reference proteome</keyword>
<dbReference type="RefSeq" id="WP_142903990.1">
    <property type="nucleotide sequence ID" value="NZ_ML660091.1"/>
</dbReference>
<name>A0A545TVS8_9GAMM</name>
<sequence length="289" mass="32603">MQYADVMHQFATRHSLEDLTDETLKHLYDGNFSIDKAHDFIRFYRRIEAELLTHPAIANNPYTTWFRQADLRDAQVRHFLVQFSVVINQLLIARAHRVVNAGTAEQVRDGQCLLLEMLGVPGEDSKAHPAGAPSIGDAGVSATPATSRFEGLVALAEQLGLSCGDLGHRDQGTPGTLFLCDELLRLYASTDITTAEAAAFAVDNWSTTVFWRDLVEGMTRYQASRCVSLPTAVFERLADDTPFYDKEKLENSYFTNNLDEQLYMTRGYEMLDGIYAFWKGLDDDRKHLH</sequence>
<dbReference type="OrthoDB" id="526368at2"/>
<comment type="caution">
    <text evidence="1">The sequence shown here is derived from an EMBL/GenBank/DDBJ whole genome shotgun (WGS) entry which is preliminary data.</text>
</comment>
<accession>A0A545TVS8</accession>
<dbReference type="Gene3D" id="1.20.910.10">
    <property type="entry name" value="Heme oxygenase-like"/>
    <property type="match status" value="1"/>
</dbReference>
<protein>
    <recommendedName>
        <fullName evidence="3">Iron-containing redox enzyme family protein</fullName>
    </recommendedName>
</protein>
<dbReference type="SUPFAM" id="SSF48613">
    <property type="entry name" value="Heme oxygenase-like"/>
    <property type="match status" value="1"/>
</dbReference>
<reference evidence="1 2" key="1">
    <citation type="submission" date="2019-06" db="EMBL/GenBank/DDBJ databases">
        <title>Whole genome sequence for Cellvibrionaceae sp. R142.</title>
        <authorList>
            <person name="Wang G."/>
        </authorList>
    </citation>
    <scope>NUCLEOTIDE SEQUENCE [LARGE SCALE GENOMIC DNA]</scope>
    <source>
        <strain evidence="1 2">R142</strain>
    </source>
</reference>
<dbReference type="InterPro" id="IPR016084">
    <property type="entry name" value="Haem_Oase-like_multi-hlx"/>
</dbReference>
<dbReference type="Proteomes" id="UP000319732">
    <property type="component" value="Unassembled WGS sequence"/>
</dbReference>
<proteinExistence type="predicted"/>
<evidence type="ECO:0000313" key="2">
    <source>
        <dbReference type="Proteomes" id="UP000319732"/>
    </source>
</evidence>
<gene>
    <name evidence="1" type="ORF">FKG94_09570</name>
</gene>